<evidence type="ECO:0000313" key="2">
    <source>
        <dbReference type="Proteomes" id="UP000198418"/>
    </source>
</evidence>
<proteinExistence type="predicted"/>
<dbReference type="InterPro" id="IPR005560">
    <property type="entry name" value="Csp_YhjQ"/>
</dbReference>
<dbReference type="Gene3D" id="1.20.1270.360">
    <property type="match status" value="1"/>
</dbReference>
<dbReference type="Pfam" id="PF03860">
    <property type="entry name" value="Csp"/>
    <property type="match status" value="1"/>
</dbReference>
<gene>
    <name evidence="1" type="ORF">SAMN06265338_10542</name>
</gene>
<protein>
    <submittedName>
        <fullName evidence="1">Twin-arginine translocation signal/Cys-rich four helix bundle protein</fullName>
    </submittedName>
</protein>
<dbReference type="PANTHER" id="PTHR37310:SF1">
    <property type="entry name" value="CYTOPLASMIC PROTEIN"/>
    <property type="match status" value="1"/>
</dbReference>
<keyword evidence="2" id="KW-1185">Reference proteome</keyword>
<reference evidence="2" key="1">
    <citation type="submission" date="2017-06" db="EMBL/GenBank/DDBJ databases">
        <authorList>
            <person name="Varghese N."/>
            <person name="Submissions S."/>
        </authorList>
    </citation>
    <scope>NUCLEOTIDE SEQUENCE [LARGE SCALE GENOMIC DNA]</scope>
    <source>
        <strain evidence="2">DSM 137</strain>
    </source>
</reference>
<organism evidence="1 2">
    <name type="scientific">Rhodoblastus acidophilus</name>
    <name type="common">Rhodopseudomonas acidophila</name>
    <dbReference type="NCBI Taxonomy" id="1074"/>
    <lineage>
        <taxon>Bacteria</taxon>
        <taxon>Pseudomonadati</taxon>
        <taxon>Pseudomonadota</taxon>
        <taxon>Alphaproteobacteria</taxon>
        <taxon>Hyphomicrobiales</taxon>
        <taxon>Rhodoblastaceae</taxon>
        <taxon>Rhodoblastus</taxon>
    </lineage>
</organism>
<dbReference type="OrthoDB" id="7997481at2"/>
<dbReference type="PANTHER" id="PTHR37310">
    <property type="entry name" value="CYTOPLASMIC PROTEIN-RELATED"/>
    <property type="match status" value="1"/>
</dbReference>
<dbReference type="AlphaFoldDB" id="A0A212RKX9"/>
<dbReference type="InterPro" id="IPR030913">
    <property type="entry name" value="Csp1_Cys_rich"/>
</dbReference>
<accession>A0A212RKX9</accession>
<sequence>MERREFLGAVAAAALATPALAEERQHSMHPAKYKALQDASGHCVAAANDCLRHCVGMLAMKDLSMSGCVNTATQVAAACGALQTLAALNSPAVPAFAKATEEICLACQKECEKFPETAECKACAESCRACAEECRKAAA</sequence>
<dbReference type="RefSeq" id="WP_088520834.1">
    <property type="nucleotide sequence ID" value="NZ_FYDG01000005.1"/>
</dbReference>
<dbReference type="NCBIfam" id="TIGR04401">
    <property type="entry name" value="TAT_Cys_rich"/>
    <property type="match status" value="1"/>
</dbReference>
<name>A0A212RKX9_RHOAC</name>
<evidence type="ECO:0000313" key="1">
    <source>
        <dbReference type="EMBL" id="SNB72973.1"/>
    </source>
</evidence>
<dbReference type="EMBL" id="FYDG01000005">
    <property type="protein sequence ID" value="SNB72973.1"/>
    <property type="molecule type" value="Genomic_DNA"/>
</dbReference>
<dbReference type="Proteomes" id="UP000198418">
    <property type="component" value="Unassembled WGS sequence"/>
</dbReference>